<keyword evidence="1" id="KW-0472">Membrane</keyword>
<sequence length="430" mass="47953">MSQKKLIIIAGALLAFVIILGLVVIMKGSGTTSQAVNLQFWGVFDDQNAFQAAVSAYHAINPKVQITYKLFSFNDYEPSLINAFASGQGPDIWLMHNTWLPKHLRKIVPLPQKDAQFSLADFQQQFAAVAESDLTNNGQIYALPIYLDTLALFYSKDILNAAGVATPPRTWEEFNQAVTQIAQIDQNNNINRAGAAIGTAKNINRSTDILSLLLLQSGVPIFDRQSNRASLSNYTNGKDLAEIALTYYTDFSNPAKRVYTWNDAQHYSIDAFREGTVAMMFNYSHQIKTLRQQAPRLNFSIASVPQLNAQNPINYANYWAPTVSKASANALEAWKFLVFLSSRAGVATYLNATQNPTARRDLIDEQKNDGIELAVFLGQTLTAKSWWQVDNIALEQVLADMIDDVNFSRRDARSALKAAEDKINLLTQRR</sequence>
<dbReference type="Gene3D" id="3.40.190.10">
    <property type="entry name" value="Periplasmic binding protein-like II"/>
    <property type="match status" value="1"/>
</dbReference>
<name>A0A1F8G1C5_9BACT</name>
<dbReference type="SUPFAM" id="SSF53850">
    <property type="entry name" value="Periplasmic binding protein-like II"/>
    <property type="match status" value="1"/>
</dbReference>
<keyword evidence="1" id="KW-1133">Transmembrane helix</keyword>
<dbReference type="PANTHER" id="PTHR43649">
    <property type="entry name" value="ARABINOSE-BINDING PROTEIN-RELATED"/>
    <property type="match status" value="1"/>
</dbReference>
<dbReference type="Proteomes" id="UP000177478">
    <property type="component" value="Unassembled WGS sequence"/>
</dbReference>
<dbReference type="InterPro" id="IPR006059">
    <property type="entry name" value="SBP"/>
</dbReference>
<dbReference type="STRING" id="1802689.A3F25_01115"/>
<evidence type="ECO:0000313" key="2">
    <source>
        <dbReference type="EMBL" id="OGN19165.1"/>
    </source>
</evidence>
<dbReference type="InterPro" id="IPR050490">
    <property type="entry name" value="Bact_solute-bd_prot1"/>
</dbReference>
<reference evidence="2 3" key="1">
    <citation type="journal article" date="2016" name="Nat. Commun.">
        <title>Thousands of microbial genomes shed light on interconnected biogeochemical processes in an aquifer system.</title>
        <authorList>
            <person name="Anantharaman K."/>
            <person name="Brown C.T."/>
            <person name="Hug L.A."/>
            <person name="Sharon I."/>
            <person name="Castelle C.J."/>
            <person name="Probst A.J."/>
            <person name="Thomas B.C."/>
            <person name="Singh A."/>
            <person name="Wilkins M.J."/>
            <person name="Karaoz U."/>
            <person name="Brodie E.L."/>
            <person name="Williams K.H."/>
            <person name="Hubbard S.S."/>
            <person name="Banfield J.F."/>
        </authorList>
    </citation>
    <scope>NUCLEOTIDE SEQUENCE [LARGE SCALE GENOMIC DNA]</scope>
</reference>
<keyword evidence="1" id="KW-0812">Transmembrane</keyword>
<comment type="caution">
    <text evidence="2">The sequence shown here is derived from an EMBL/GenBank/DDBJ whole genome shotgun (WGS) entry which is preliminary data.</text>
</comment>
<proteinExistence type="predicted"/>
<organism evidence="2 3">
    <name type="scientific">Candidatus Yanofskybacteria bacterium RIFCSPHIGHO2_12_FULL_45_19b</name>
    <dbReference type="NCBI Taxonomy" id="1802689"/>
    <lineage>
        <taxon>Bacteria</taxon>
        <taxon>Candidatus Yanofskyibacteriota</taxon>
    </lineage>
</organism>
<dbReference type="AlphaFoldDB" id="A0A1F8G1C5"/>
<accession>A0A1F8G1C5</accession>
<protein>
    <recommendedName>
        <fullName evidence="4">Extracellular solute-binding protein family 1</fullName>
    </recommendedName>
</protein>
<evidence type="ECO:0000313" key="3">
    <source>
        <dbReference type="Proteomes" id="UP000177478"/>
    </source>
</evidence>
<dbReference type="PANTHER" id="PTHR43649:SF12">
    <property type="entry name" value="DIACETYLCHITOBIOSE BINDING PROTEIN DASA"/>
    <property type="match status" value="1"/>
</dbReference>
<dbReference type="EMBL" id="MGKD01000022">
    <property type="protein sequence ID" value="OGN19165.1"/>
    <property type="molecule type" value="Genomic_DNA"/>
</dbReference>
<gene>
    <name evidence="2" type="ORF">A3F25_01115</name>
</gene>
<evidence type="ECO:0008006" key="4">
    <source>
        <dbReference type="Google" id="ProtNLM"/>
    </source>
</evidence>
<dbReference type="Pfam" id="PF13416">
    <property type="entry name" value="SBP_bac_8"/>
    <property type="match status" value="1"/>
</dbReference>
<feature type="transmembrane region" description="Helical" evidence="1">
    <location>
        <begin position="7"/>
        <end position="26"/>
    </location>
</feature>
<evidence type="ECO:0000256" key="1">
    <source>
        <dbReference type="SAM" id="Phobius"/>
    </source>
</evidence>